<comment type="caution">
    <text evidence="4">The sequence shown here is derived from an EMBL/GenBank/DDBJ whole genome shotgun (WGS) entry which is preliminary data.</text>
</comment>
<dbReference type="Proteomes" id="UP000226192">
    <property type="component" value="Unassembled WGS sequence"/>
</dbReference>
<dbReference type="OrthoDB" id="72892at2759"/>
<evidence type="ECO:0008006" key="6">
    <source>
        <dbReference type="Google" id="ProtNLM"/>
    </source>
</evidence>
<dbReference type="EMBL" id="NJET01000077">
    <property type="protein sequence ID" value="PHH62253.1"/>
    <property type="molecule type" value="Genomic_DNA"/>
</dbReference>
<dbReference type="InterPro" id="IPR021714">
    <property type="entry name" value="URB1_N"/>
</dbReference>
<feature type="region of interest" description="Disordered" evidence="1">
    <location>
        <begin position="954"/>
        <end position="976"/>
    </location>
</feature>
<dbReference type="PANTHER" id="PTHR13500">
    <property type="entry name" value="NUCLEOLAR PRERIBOSOMAL-ASSOCIATED PROTEIN 1"/>
    <property type="match status" value="1"/>
</dbReference>
<evidence type="ECO:0000256" key="1">
    <source>
        <dbReference type="SAM" id="MobiDB-lite"/>
    </source>
</evidence>
<feature type="domain" description="URB1 C-terminal" evidence="3">
    <location>
        <begin position="783"/>
        <end position="913"/>
    </location>
</feature>
<dbReference type="Pfam" id="PF11707">
    <property type="entry name" value="Npa1"/>
    <property type="match status" value="1"/>
</dbReference>
<dbReference type="PANTHER" id="PTHR13500:SF0">
    <property type="entry name" value="NUCLEOLAR PRE-RIBOSOMAL-ASSOCIATED PROTEIN 1"/>
    <property type="match status" value="1"/>
</dbReference>
<proteinExistence type="predicted"/>
<evidence type="ECO:0000259" key="2">
    <source>
        <dbReference type="Pfam" id="PF11707"/>
    </source>
</evidence>
<gene>
    <name evidence="4" type="ORF">CDD81_7313</name>
</gene>
<dbReference type="InterPro" id="IPR032436">
    <property type="entry name" value="URB1_C"/>
</dbReference>
<evidence type="ECO:0000259" key="3">
    <source>
        <dbReference type="Pfam" id="PF16201"/>
    </source>
</evidence>
<name>A0A2C5Y3M5_9HYPO</name>
<feature type="compositionally biased region" description="Polar residues" evidence="1">
    <location>
        <begin position="954"/>
        <end position="967"/>
    </location>
</feature>
<evidence type="ECO:0000313" key="5">
    <source>
        <dbReference type="Proteomes" id="UP000226192"/>
    </source>
</evidence>
<organism evidence="4 5">
    <name type="scientific">Ophiocordyceps australis</name>
    <dbReference type="NCBI Taxonomy" id="1399860"/>
    <lineage>
        <taxon>Eukaryota</taxon>
        <taxon>Fungi</taxon>
        <taxon>Dikarya</taxon>
        <taxon>Ascomycota</taxon>
        <taxon>Pezizomycotina</taxon>
        <taxon>Sordariomycetes</taxon>
        <taxon>Hypocreomycetidae</taxon>
        <taxon>Hypocreales</taxon>
        <taxon>Ophiocordycipitaceae</taxon>
        <taxon>Ophiocordyceps</taxon>
    </lineage>
</organism>
<feature type="compositionally biased region" description="Polar residues" evidence="1">
    <location>
        <begin position="709"/>
        <end position="728"/>
    </location>
</feature>
<dbReference type="Pfam" id="PF16201">
    <property type="entry name" value="NopRA1"/>
    <property type="match status" value="1"/>
</dbReference>
<feature type="domain" description="URB1 N-terminal" evidence="2">
    <location>
        <begin position="100"/>
        <end position="434"/>
    </location>
</feature>
<keyword evidence="5" id="KW-1185">Reference proteome</keyword>
<feature type="region of interest" description="Disordered" evidence="1">
    <location>
        <begin position="709"/>
        <end position="732"/>
    </location>
</feature>
<dbReference type="GO" id="GO:0000463">
    <property type="term" value="P:maturation of LSU-rRNA from tricistronic rRNA transcript (SSU-rRNA, 5.8S rRNA, LSU-rRNA)"/>
    <property type="evidence" value="ECO:0007669"/>
    <property type="project" value="TreeGrafter"/>
</dbReference>
<reference evidence="4 5" key="1">
    <citation type="submission" date="2017-06" db="EMBL/GenBank/DDBJ databases">
        <title>Ant-infecting Ophiocordyceps genomes reveal a high diversity of potential behavioral manipulation genes and a possible major role for enterotoxins.</title>
        <authorList>
            <person name="De Bekker C."/>
            <person name="Evans H.C."/>
            <person name="Brachmann A."/>
            <person name="Hughes D.P."/>
        </authorList>
    </citation>
    <scope>NUCLEOTIDE SEQUENCE [LARGE SCALE GENOMIC DNA]</scope>
    <source>
        <strain evidence="4 5">Map64</strain>
    </source>
</reference>
<dbReference type="GO" id="GO:0000466">
    <property type="term" value="P:maturation of 5.8S rRNA from tricistronic rRNA transcript (SSU-rRNA, 5.8S rRNA, LSU-rRNA)"/>
    <property type="evidence" value="ECO:0007669"/>
    <property type="project" value="TreeGrafter"/>
</dbReference>
<dbReference type="AlphaFoldDB" id="A0A2C5Y3M5"/>
<dbReference type="GO" id="GO:0005730">
    <property type="term" value="C:nucleolus"/>
    <property type="evidence" value="ECO:0007669"/>
    <property type="project" value="TreeGrafter"/>
</dbReference>
<protein>
    <recommendedName>
        <fullName evidence="6">Nucleolar pre-ribosomal-associated protein 1 C-terminal domain-containing protein</fullName>
    </recommendedName>
</protein>
<dbReference type="STRING" id="1399860.A0A2C5Y3M5"/>
<evidence type="ECO:0000313" key="4">
    <source>
        <dbReference type="EMBL" id="PHH62253.1"/>
    </source>
</evidence>
<dbReference type="InterPro" id="IPR039844">
    <property type="entry name" value="URB1"/>
</dbReference>
<sequence length="976" mass="107579">MPKHWLGGADGSAPLQHKRRKVVHEAPTSEQVVSCHQLRRLLAFDQDVRRARHGLQSFKLLLDSIAAASEEESSQQVAILQQYLEANEPSSAQDDNGVALPDIMETWVFAAQIDDEALMSAVAVVLALVLRIASTSLRLVPHGLAICQALMQQRQLKCVAKNLSASKGKAFVISPTLRLLREVVSLDGGAYAKRVLGARDYTLVSLARNLELDHVSDGPQDGSRVSVRTNALLFVLSCFKFLHAQGRNEVLLQKDVVSHVTFMLKTDPPQLVIDVLHTLKTCVLMDSRIPRASKFKYFNTKTLARVLALYAYTSPKHTAEQVEAVREKAHEFLVYACTAPVAGILCPCKGLYPKAPADDDEGAGQGQEDLRGGISIYNFALSEFARKLRPWASLPHNRLLVAMFAAAPELVADYFFHNGSFGFEPKLSMTWVGYAAFLFDTMSLELPEAFGDGTRFCRAPPPSSILLDNILPPPLTHKVLVRCYTLSSQLTSLFATRILIVAVEKLAKACQMHQDGSSRRSSNVVKIIVGCYKSIPAESPLHRVLLSRLLRLYYELIVRVDEAQPANPDAAAWNVLELENIVVVASLSLAMKWFSRLDSLSLSPFVALLRLLCRAGEKVPQRQMLHELTVCLCICRCAAAPKKYLDQMHALAAQHGLPLACLVSLLFNACHAEHQDHSSLLALLHARIVHALPAITPLGHTPDLQALSTCPSPSLPDETNPSQHTTPTPTEPDDVFLSRLLAVQAPNYTDTSPLTKCPSRSIHDVHIRMEALVTLDKLALRHIIAFACLALKVVISPTHALYPKVNAFLVRSPSWALHKMPLAHHVLHLRPSRDGAHFAEVAHLLHLLLLGVRELADVLFLLRSRWLEKVLLLDCSVYLPADSRRRVLEIVYRAAAIPGGAAALVSRASILGWLAAARQDDVQEVRIRRALAAYIVAMCGEDFVEAWRRGDSSSYSHALTTTPSVSSHEQDKSLPN</sequence>
<accession>A0A2C5Y3M5</accession>